<dbReference type="Proteomes" id="UP001221924">
    <property type="component" value="Unassembled WGS sequence"/>
</dbReference>
<gene>
    <name evidence="1" type="ORF">PZH42_29885</name>
</gene>
<name>A0AAW6MDL6_9BACE</name>
<comment type="caution">
    <text evidence="1">The sequence shown here is derived from an EMBL/GenBank/DDBJ whole genome shotgun (WGS) entry which is preliminary data.</text>
</comment>
<dbReference type="AlphaFoldDB" id="A0AAW6MDL6"/>
<protein>
    <recommendedName>
        <fullName evidence="3">AAA family ATPase</fullName>
    </recommendedName>
</protein>
<organism evidence="1 2">
    <name type="scientific">Bacteroides cellulosilyticus</name>
    <dbReference type="NCBI Taxonomy" id="246787"/>
    <lineage>
        <taxon>Bacteria</taxon>
        <taxon>Pseudomonadati</taxon>
        <taxon>Bacteroidota</taxon>
        <taxon>Bacteroidia</taxon>
        <taxon>Bacteroidales</taxon>
        <taxon>Bacteroidaceae</taxon>
        <taxon>Bacteroides</taxon>
    </lineage>
</organism>
<proteinExistence type="predicted"/>
<dbReference type="PANTHER" id="PTHR34985">
    <property type="entry name" value="SLR0554 PROTEIN"/>
    <property type="match status" value="1"/>
</dbReference>
<sequence>STSPLLVGAQGYRKSTYCRIILPPELRFGYTDSLDFKSKQYAERYLGRFLLVNLDEFDQISSNQQGFHDFRYGRRGEVQRQE</sequence>
<accession>A0AAW6MDL6</accession>
<dbReference type="EMBL" id="JARFID010000831">
    <property type="protein sequence ID" value="MDE8698179.1"/>
    <property type="molecule type" value="Genomic_DNA"/>
</dbReference>
<evidence type="ECO:0000313" key="2">
    <source>
        <dbReference type="Proteomes" id="UP001221924"/>
    </source>
</evidence>
<reference evidence="1" key="1">
    <citation type="submission" date="2023-03" db="EMBL/GenBank/DDBJ databases">
        <title>DFI Biobank Strains.</title>
        <authorList>
            <person name="Mostad J."/>
            <person name="Paddock L."/>
            <person name="Medina S."/>
            <person name="Waligurski E."/>
            <person name="Barat B."/>
            <person name="Smith R."/>
            <person name="Burgo V."/>
            <person name="Metcalfe C."/>
            <person name="Woodson C."/>
            <person name="Sundararajan A."/>
            <person name="Ramaswamy R."/>
            <person name="Lin H."/>
            <person name="Pamer E.G."/>
        </authorList>
    </citation>
    <scope>NUCLEOTIDE SEQUENCE</scope>
    <source>
        <strain evidence="1">DFI.9.5</strain>
    </source>
</reference>
<evidence type="ECO:0000313" key="1">
    <source>
        <dbReference type="EMBL" id="MDE8698179.1"/>
    </source>
</evidence>
<evidence type="ECO:0008006" key="3">
    <source>
        <dbReference type="Google" id="ProtNLM"/>
    </source>
</evidence>
<dbReference type="PANTHER" id="PTHR34985:SF1">
    <property type="entry name" value="SLR0554 PROTEIN"/>
    <property type="match status" value="1"/>
</dbReference>
<feature type="non-terminal residue" evidence="1">
    <location>
        <position position="1"/>
    </location>
</feature>